<dbReference type="Proteomes" id="UP000092993">
    <property type="component" value="Unassembled WGS sequence"/>
</dbReference>
<evidence type="ECO:0000259" key="3">
    <source>
        <dbReference type="Pfam" id="PF04690"/>
    </source>
</evidence>
<feature type="compositionally biased region" description="Basic residues" evidence="2">
    <location>
        <begin position="577"/>
        <end position="590"/>
    </location>
</feature>
<evidence type="ECO:0000256" key="2">
    <source>
        <dbReference type="SAM" id="MobiDB-lite"/>
    </source>
</evidence>
<feature type="region of interest" description="Disordered" evidence="2">
    <location>
        <begin position="365"/>
        <end position="399"/>
    </location>
</feature>
<dbReference type="STRING" id="5627.A0A1C7MPU2"/>
<gene>
    <name evidence="4" type="primary">VPS33A</name>
    <name evidence="4" type="ORF">A0H81_01298</name>
</gene>
<feature type="region of interest" description="Disordered" evidence="2">
    <location>
        <begin position="571"/>
        <end position="594"/>
    </location>
</feature>
<dbReference type="Pfam" id="PF00995">
    <property type="entry name" value="Sec1"/>
    <property type="match status" value="1"/>
</dbReference>
<dbReference type="PANTHER" id="PTHR11679">
    <property type="entry name" value="VESICLE PROTEIN SORTING-ASSOCIATED"/>
    <property type="match status" value="1"/>
</dbReference>
<evidence type="ECO:0000313" key="4">
    <source>
        <dbReference type="EMBL" id="OBZ78910.1"/>
    </source>
</evidence>
<dbReference type="InterPro" id="IPR056775">
    <property type="entry name" value="YABBY_C"/>
</dbReference>
<evidence type="ECO:0000256" key="1">
    <source>
        <dbReference type="ARBA" id="ARBA00009884"/>
    </source>
</evidence>
<dbReference type="AlphaFoldDB" id="A0A1C7MPU2"/>
<dbReference type="OrthoDB" id="10262287at2759"/>
<dbReference type="Gene3D" id="3.40.50.2060">
    <property type="match status" value="1"/>
</dbReference>
<dbReference type="InterPro" id="IPR043154">
    <property type="entry name" value="Sec-1-like_dom1"/>
</dbReference>
<organism evidence="4 5">
    <name type="scientific">Grifola frondosa</name>
    <name type="common">Maitake</name>
    <name type="synonym">Polyporus frondosus</name>
    <dbReference type="NCBI Taxonomy" id="5627"/>
    <lineage>
        <taxon>Eukaryota</taxon>
        <taxon>Fungi</taxon>
        <taxon>Dikarya</taxon>
        <taxon>Basidiomycota</taxon>
        <taxon>Agaricomycotina</taxon>
        <taxon>Agaricomycetes</taxon>
        <taxon>Polyporales</taxon>
        <taxon>Grifolaceae</taxon>
        <taxon>Grifola</taxon>
    </lineage>
</organism>
<proteinExistence type="inferred from homology"/>
<comment type="caution">
    <text evidence="4">The sequence shown here is derived from an EMBL/GenBank/DDBJ whole genome shotgun (WGS) entry which is preliminary data.</text>
</comment>
<keyword evidence="5" id="KW-1185">Reference proteome</keyword>
<dbReference type="SUPFAM" id="SSF47095">
    <property type="entry name" value="HMG-box"/>
    <property type="match status" value="1"/>
</dbReference>
<protein>
    <submittedName>
        <fullName evidence="4">Vacuolar protein sorting-associated protein 33A</fullName>
    </submittedName>
</protein>
<reference evidence="4 5" key="1">
    <citation type="submission" date="2016-03" db="EMBL/GenBank/DDBJ databases">
        <title>Whole genome sequencing of Grifola frondosa 9006-11.</title>
        <authorList>
            <person name="Min B."/>
            <person name="Park H."/>
            <person name="Kim J.-G."/>
            <person name="Cho H."/>
            <person name="Oh Y.-L."/>
            <person name="Kong W.-S."/>
            <person name="Choi I.-G."/>
        </authorList>
    </citation>
    <scope>NUCLEOTIDE SEQUENCE [LARGE SCALE GENOMIC DNA]</scope>
    <source>
        <strain evidence="4 5">9006-11</strain>
    </source>
</reference>
<feature type="region of interest" description="Disordered" evidence="2">
    <location>
        <begin position="421"/>
        <end position="446"/>
    </location>
</feature>
<dbReference type="InterPro" id="IPR036045">
    <property type="entry name" value="Sec1-like_sf"/>
</dbReference>
<dbReference type="SUPFAM" id="SSF56815">
    <property type="entry name" value="Sec1/munc18-like (SM) proteins"/>
    <property type="match status" value="1"/>
</dbReference>
<feature type="compositionally biased region" description="Polar residues" evidence="2">
    <location>
        <begin position="368"/>
        <end position="399"/>
    </location>
</feature>
<dbReference type="GO" id="GO:0016192">
    <property type="term" value="P:vesicle-mediated transport"/>
    <property type="evidence" value="ECO:0007669"/>
    <property type="project" value="InterPro"/>
</dbReference>
<dbReference type="InterPro" id="IPR001619">
    <property type="entry name" value="Sec1-like"/>
</dbReference>
<evidence type="ECO:0000313" key="5">
    <source>
        <dbReference type="Proteomes" id="UP000092993"/>
    </source>
</evidence>
<feature type="domain" description="YABBY protein C-terminal" evidence="3">
    <location>
        <begin position="594"/>
        <end position="629"/>
    </location>
</feature>
<dbReference type="EMBL" id="LUGG01000001">
    <property type="protein sequence ID" value="OBZ78910.1"/>
    <property type="molecule type" value="Genomic_DNA"/>
</dbReference>
<comment type="similarity">
    <text evidence="1">Belongs to the STXBP/unc-18/SEC1 family.</text>
</comment>
<dbReference type="Gene3D" id="3.40.50.1910">
    <property type="match status" value="1"/>
</dbReference>
<dbReference type="InterPro" id="IPR027482">
    <property type="entry name" value="Sec1-like_dom2"/>
</dbReference>
<dbReference type="Pfam" id="PF04690">
    <property type="entry name" value="YABBY"/>
    <property type="match status" value="1"/>
</dbReference>
<name>A0A1C7MPU2_GRIFR</name>
<dbReference type="InterPro" id="IPR036910">
    <property type="entry name" value="HMG_box_dom_sf"/>
</dbReference>
<accession>A0A1C7MPU2</accession>
<sequence length="633" mass="70667">MAVPSASSSDVPISNHHHEEDNLLDVSIFKELGRKALVDALNSVNGAKTLVLDPSLAGPLGLVTVALLKHHGVDKMFWLEAGPLSATTTNIVYLCRPLIKWVKIIADQIKRHARESQKQTYTLFLVPRPPPSLLVSSRRKVSWGMSPSHPNNLQFIPLADDVISLENDNAFKELWVDGDETVIYNSMQALLTLQKLHGVFPRIVGKGDYASRLATLLTRNLPQGSANATPDSPLGASSEKMDSLIILDRRVDMITPLLTQLTYEGLIDELIGIKNSHVELPVSLLAPPVTPNPPRHVVVEGEKEETSSYDPTDPLLTELQDLNFSSVGKKLNQIARRLDEDYKLRHQAKTVAQLRDFVGKLPLPTINPPTQSLPPNTRRLSQPQNIPTQRSGSLFVSSSTIPTPWRSLRTTSATSIRDTRRLVSGSSNGRCEDVRNGKGASPGTVQAHPIVGWKGFEDVIASIPGETVDIMQRVPGAPEAVPPASSLMSRGTLYHHEQRPQFFDRYHRHYQRSQHYRQYRGVGGDSSKDPAYKLKDLEDTRLMQEYSSRGCPCCPLHRICCHGRHHKCAEWAPPPAKKSKRRKSTGGGRKKLTDFNKFMQTEVARLKEENPDMAHKDRFKLVIDNWNKQKEVK</sequence>